<dbReference type="Proteomes" id="UP000284434">
    <property type="component" value="Unassembled WGS sequence"/>
</dbReference>
<feature type="compositionally biased region" description="Polar residues" evidence="1">
    <location>
        <begin position="146"/>
        <end position="171"/>
    </location>
</feature>
<feature type="compositionally biased region" description="Polar residues" evidence="1">
    <location>
        <begin position="247"/>
        <end position="261"/>
    </location>
</feature>
<evidence type="ECO:0000313" key="3">
    <source>
        <dbReference type="Proteomes" id="UP000284434"/>
    </source>
</evidence>
<name>A0A413IBU1_9BACT</name>
<feature type="region of interest" description="Disordered" evidence="1">
    <location>
        <begin position="245"/>
        <end position="295"/>
    </location>
</feature>
<organism evidence="2 3">
    <name type="scientific">Odoribacter splanchnicus</name>
    <dbReference type="NCBI Taxonomy" id="28118"/>
    <lineage>
        <taxon>Bacteria</taxon>
        <taxon>Pseudomonadati</taxon>
        <taxon>Bacteroidota</taxon>
        <taxon>Bacteroidia</taxon>
        <taxon>Bacteroidales</taxon>
        <taxon>Odoribacteraceae</taxon>
        <taxon>Odoribacter</taxon>
    </lineage>
</organism>
<dbReference type="AlphaFoldDB" id="A0A413IBU1"/>
<proteinExistence type="predicted"/>
<feature type="region of interest" description="Disordered" evidence="1">
    <location>
        <begin position="146"/>
        <end position="231"/>
    </location>
</feature>
<accession>A0A413IBU1</accession>
<evidence type="ECO:0000256" key="1">
    <source>
        <dbReference type="SAM" id="MobiDB-lite"/>
    </source>
</evidence>
<protein>
    <submittedName>
        <fullName evidence="2">Uncharacterized protein</fullName>
    </submittedName>
</protein>
<evidence type="ECO:0000313" key="2">
    <source>
        <dbReference type="EMBL" id="RGY06433.1"/>
    </source>
</evidence>
<feature type="compositionally biased region" description="Polar residues" evidence="1">
    <location>
        <begin position="194"/>
        <end position="203"/>
    </location>
</feature>
<dbReference type="RefSeq" id="WP_118103833.1">
    <property type="nucleotide sequence ID" value="NZ_QSCO01000012.1"/>
</dbReference>
<gene>
    <name evidence="2" type="ORF">DXA53_09605</name>
</gene>
<reference evidence="2 3" key="1">
    <citation type="submission" date="2018-08" db="EMBL/GenBank/DDBJ databases">
        <title>A genome reference for cultivated species of the human gut microbiota.</title>
        <authorList>
            <person name="Zou Y."/>
            <person name="Xue W."/>
            <person name="Luo G."/>
        </authorList>
    </citation>
    <scope>NUCLEOTIDE SEQUENCE [LARGE SCALE GENOMIC DNA]</scope>
    <source>
        <strain evidence="2 3">OF03-11</strain>
    </source>
</reference>
<comment type="caution">
    <text evidence="2">The sequence shown here is derived from an EMBL/GenBank/DDBJ whole genome shotgun (WGS) entry which is preliminary data.</text>
</comment>
<sequence length="295" mass="32861">MYLEDLSYGLFLSDRQLDFLSNYPQGFDRMKCFATFLQMAVKEPTRYEKKEYSVDLTPGQFAISEVELAKLWKCNRKTASKMVDMFHEVGLVSSVPNCRTTVFTVHCVASWYIGNEVFRNTHYSRHPQVEQRIKANHKCQNAANGITDNETVANGTSANGSATDGVTNNRAFTEDSMKDNSLSLSSTEIDKSNIAHQSDGQTIEQRDEYTSKHKAPISCDNSNEGNGREKELFNDDVEPNIQIEEPLSSSITLTDVTSDSNSPEEELQPSSGLPDKSNTDATTTSPIETLPDNAI</sequence>
<dbReference type="EMBL" id="QSCO01000012">
    <property type="protein sequence ID" value="RGY06433.1"/>
    <property type="molecule type" value="Genomic_DNA"/>
</dbReference>